<proteinExistence type="predicted"/>
<organism evidence="2">
    <name type="scientific">marine sediment metagenome</name>
    <dbReference type="NCBI Taxonomy" id="412755"/>
    <lineage>
        <taxon>unclassified sequences</taxon>
        <taxon>metagenomes</taxon>
        <taxon>ecological metagenomes</taxon>
    </lineage>
</organism>
<comment type="caution">
    <text evidence="2">The sequence shown here is derived from an EMBL/GenBank/DDBJ whole genome shotgun (WGS) entry which is preliminary data.</text>
</comment>
<dbReference type="EMBL" id="LAZR01002229">
    <property type="protein sequence ID" value="KKN32769.1"/>
    <property type="molecule type" value="Genomic_DNA"/>
</dbReference>
<protein>
    <submittedName>
        <fullName evidence="2">Uncharacterized protein</fullName>
    </submittedName>
</protein>
<dbReference type="AlphaFoldDB" id="A0A0F9PRF8"/>
<gene>
    <name evidence="2" type="ORF">LCGC14_0810380</name>
</gene>
<sequence length="69" mass="7907">MLFQKQLCPTLVGLWYDCGLGCQHWRELGSCRAGKTEHGRHPLTQDHEWGDEQSPKRERAIAGRSLESD</sequence>
<name>A0A0F9PRF8_9ZZZZ</name>
<reference evidence="2" key="1">
    <citation type="journal article" date="2015" name="Nature">
        <title>Complex archaea that bridge the gap between prokaryotes and eukaryotes.</title>
        <authorList>
            <person name="Spang A."/>
            <person name="Saw J.H."/>
            <person name="Jorgensen S.L."/>
            <person name="Zaremba-Niedzwiedzka K."/>
            <person name="Martijn J."/>
            <person name="Lind A.E."/>
            <person name="van Eijk R."/>
            <person name="Schleper C."/>
            <person name="Guy L."/>
            <person name="Ettema T.J."/>
        </authorList>
    </citation>
    <scope>NUCLEOTIDE SEQUENCE</scope>
</reference>
<evidence type="ECO:0000313" key="2">
    <source>
        <dbReference type="EMBL" id="KKN32769.1"/>
    </source>
</evidence>
<feature type="region of interest" description="Disordered" evidence="1">
    <location>
        <begin position="34"/>
        <end position="69"/>
    </location>
</feature>
<evidence type="ECO:0000256" key="1">
    <source>
        <dbReference type="SAM" id="MobiDB-lite"/>
    </source>
</evidence>
<accession>A0A0F9PRF8</accession>